<feature type="chain" id="PRO_5045805609" evidence="2">
    <location>
        <begin position="21"/>
        <end position="415"/>
    </location>
</feature>
<evidence type="ECO:0000313" key="5">
    <source>
        <dbReference type="Proteomes" id="UP001357452"/>
    </source>
</evidence>
<organism evidence="4 5">
    <name type="scientific">Niabella digestorum</name>
    <dbReference type="NCBI Taxonomy" id="3117701"/>
    <lineage>
        <taxon>Bacteria</taxon>
        <taxon>Pseudomonadati</taxon>
        <taxon>Bacteroidota</taxon>
        <taxon>Chitinophagia</taxon>
        <taxon>Chitinophagales</taxon>
        <taxon>Chitinophagaceae</taxon>
        <taxon>Niabella</taxon>
    </lineage>
</organism>
<evidence type="ECO:0000256" key="1">
    <source>
        <dbReference type="SAM" id="MobiDB-lite"/>
    </source>
</evidence>
<feature type="signal peptide" evidence="2">
    <location>
        <begin position="1"/>
        <end position="20"/>
    </location>
</feature>
<dbReference type="PROSITE" id="PS51257">
    <property type="entry name" value="PROKAR_LIPOPROTEIN"/>
    <property type="match status" value="1"/>
</dbReference>
<dbReference type="InterPro" id="IPR011042">
    <property type="entry name" value="6-blade_b-propeller_TolB-like"/>
</dbReference>
<dbReference type="InterPro" id="IPR011041">
    <property type="entry name" value="Quinoprot_gluc/sorb_DH_b-prop"/>
</dbReference>
<reference evidence="4 5" key="1">
    <citation type="submission" date="2024-01" db="EMBL/GenBank/DDBJ databases">
        <title>Niabella digestum sp. nov., isolated from waste digestion system.</title>
        <authorList>
            <person name="Zhang L."/>
        </authorList>
    </citation>
    <scope>NUCLEOTIDE SEQUENCE [LARGE SCALE GENOMIC DNA]</scope>
    <source>
        <strain evidence="4 5">A18</strain>
    </source>
</reference>
<sequence length="415" mass="45408">MRLTLKYILPVTALMGSLYACNGKSSADQTKPDAELPNLPPVETNPPNTDYKPAFEGQTRAPGMKTTTELDIQILTEDLVNPWGIAVLPDGRLLITENGGTMRIATTKGELSAPIVGLPPVNSNGQGGLLGLTIDPDFSNNRMVYWCFSEDIDGGTLTAVAKGRLSDDEKTIENPVVIYRATPAFAGTLHYGGRILFDKDGNLFVSTGERSDLKTRPKAQDLSTGLGKIVRITKEGKPVADNPFINTPNAMPENYSYGHRNVQGLAIHPVTGDLWNCEFGPRGGDEINRIEPGKNYGWPTITYGIEYSGEAINNGLTQKEGMEQPVYYWDPVVSPSGMTFYSGDLIPEWKNNLFIGCLSGSHILRLDIRDNKVVGEERLLTGQQQRFRDVQQGKDGALYAVCDGAHGRLYRIGKK</sequence>
<evidence type="ECO:0000259" key="3">
    <source>
        <dbReference type="Pfam" id="PF07995"/>
    </source>
</evidence>
<protein>
    <submittedName>
        <fullName evidence="4">PQQ-dependent sugar dehydrogenase</fullName>
        <ecNumber evidence="4">1.1.5.-</ecNumber>
    </submittedName>
</protein>
<keyword evidence="2" id="KW-0732">Signal</keyword>
<dbReference type="EMBL" id="JAZGLY010000004">
    <property type="protein sequence ID" value="MEE6187350.1"/>
    <property type="molecule type" value="Genomic_DNA"/>
</dbReference>
<dbReference type="Proteomes" id="UP001357452">
    <property type="component" value="Unassembled WGS sequence"/>
</dbReference>
<dbReference type="PANTHER" id="PTHR19328:SF75">
    <property type="entry name" value="ALDOSE SUGAR DEHYDROGENASE YLII"/>
    <property type="match status" value="1"/>
</dbReference>
<comment type="caution">
    <text evidence="4">The sequence shown here is derived from an EMBL/GenBank/DDBJ whole genome shotgun (WGS) entry which is preliminary data.</text>
</comment>
<evidence type="ECO:0000313" key="4">
    <source>
        <dbReference type="EMBL" id="MEE6187350.1"/>
    </source>
</evidence>
<gene>
    <name evidence="4" type="ORF">V2H41_08700</name>
</gene>
<dbReference type="RefSeq" id="WP_330974758.1">
    <property type="nucleotide sequence ID" value="NZ_JAZGLY010000004.1"/>
</dbReference>
<dbReference type="SUPFAM" id="SSF50952">
    <property type="entry name" value="Soluble quinoprotein glucose dehydrogenase"/>
    <property type="match status" value="1"/>
</dbReference>
<feature type="region of interest" description="Disordered" evidence="1">
    <location>
        <begin position="24"/>
        <end position="61"/>
    </location>
</feature>
<keyword evidence="5" id="KW-1185">Reference proteome</keyword>
<name>A0ABU7RH71_9BACT</name>
<dbReference type="Gene3D" id="2.120.10.30">
    <property type="entry name" value="TolB, C-terminal domain"/>
    <property type="match status" value="1"/>
</dbReference>
<dbReference type="EC" id="1.1.5.-" evidence="4"/>
<evidence type="ECO:0000256" key="2">
    <source>
        <dbReference type="SAM" id="SignalP"/>
    </source>
</evidence>
<proteinExistence type="predicted"/>
<dbReference type="Pfam" id="PF07995">
    <property type="entry name" value="GSDH"/>
    <property type="match status" value="1"/>
</dbReference>
<keyword evidence="4" id="KW-0560">Oxidoreductase</keyword>
<dbReference type="GO" id="GO:0016491">
    <property type="term" value="F:oxidoreductase activity"/>
    <property type="evidence" value="ECO:0007669"/>
    <property type="project" value="UniProtKB-KW"/>
</dbReference>
<feature type="domain" description="Glucose/Sorbosone dehydrogenase" evidence="3">
    <location>
        <begin position="80"/>
        <end position="411"/>
    </location>
</feature>
<accession>A0ABU7RH71</accession>
<dbReference type="PANTHER" id="PTHR19328">
    <property type="entry name" value="HEDGEHOG-INTERACTING PROTEIN"/>
    <property type="match status" value="1"/>
</dbReference>
<dbReference type="InterPro" id="IPR012938">
    <property type="entry name" value="Glc/Sorbosone_DH"/>
</dbReference>